<accession>A0A7C8HGB8</accession>
<gene>
    <name evidence="2" type="ORF">GND95_01260</name>
</gene>
<dbReference type="InterPro" id="IPR003382">
    <property type="entry name" value="Flavoprotein"/>
</dbReference>
<sequence>MSSLKGVRVGFALCGSYCTYDTVLPELQKLIDEGAEIFPIMSNNAYTTDTRFGKAQEHIDKIEKMTGKKIIKSIVEAEPLGPKNIIDLLVIAPCTGNTVAKLANAITDTAVLMAAKSLLRNKKPVVIALATNDGLGMNMKNIGLLMNTKNIYFVPMGQDNYEKKPNSIMSDMTLILKTVQKALKGEQLQPVIIELSK</sequence>
<dbReference type="OrthoDB" id="9792688at2"/>
<reference evidence="2 3" key="1">
    <citation type="submission" date="2019-12" db="EMBL/GenBank/DDBJ databases">
        <title>Defluviitalea raffinosedens, isolated from a biogas fermenter, genome sequencing and characterization.</title>
        <authorList>
            <person name="Rettenmaier R."/>
            <person name="Schneider M."/>
            <person name="Neuhaus K."/>
            <person name="Liebl W."/>
            <person name="Zverlov V."/>
        </authorList>
    </citation>
    <scope>NUCLEOTIDE SEQUENCE [LARGE SCALE GENOMIC DNA]</scope>
    <source>
        <strain evidence="2 3">249c-K6</strain>
    </source>
</reference>
<evidence type="ECO:0000259" key="1">
    <source>
        <dbReference type="Pfam" id="PF02441"/>
    </source>
</evidence>
<dbReference type="PIRSF" id="PIRSF001390">
    <property type="entry name" value="Dipicolinate_synth_subunit_B"/>
    <property type="match status" value="1"/>
</dbReference>
<dbReference type="Pfam" id="PF02441">
    <property type="entry name" value="Flavoprotein"/>
    <property type="match status" value="1"/>
</dbReference>
<name>A0A7C8HGB8_9FIRM</name>
<evidence type="ECO:0000313" key="3">
    <source>
        <dbReference type="Proteomes" id="UP000483018"/>
    </source>
</evidence>
<keyword evidence="3" id="KW-1185">Reference proteome</keyword>
<dbReference type="AlphaFoldDB" id="A0A7C8HGB8"/>
<dbReference type="Gene3D" id="3.40.50.1950">
    <property type="entry name" value="Flavin prenyltransferase-like"/>
    <property type="match status" value="1"/>
</dbReference>
<dbReference type="SUPFAM" id="SSF52507">
    <property type="entry name" value="Homo-oligomeric flavin-containing Cys decarboxylases, HFCD"/>
    <property type="match status" value="1"/>
</dbReference>
<proteinExistence type="predicted"/>
<dbReference type="Proteomes" id="UP000483018">
    <property type="component" value="Unassembled WGS sequence"/>
</dbReference>
<dbReference type="GO" id="GO:0003824">
    <property type="term" value="F:catalytic activity"/>
    <property type="evidence" value="ECO:0007669"/>
    <property type="project" value="InterPro"/>
</dbReference>
<dbReference type="InterPro" id="IPR014214">
    <property type="entry name" value="Dipicolinic_acid_synth_B"/>
</dbReference>
<comment type="caution">
    <text evidence="2">The sequence shown here is derived from an EMBL/GenBank/DDBJ whole genome shotgun (WGS) entry which is preliminary data.</text>
</comment>
<feature type="domain" description="Flavoprotein" evidence="1">
    <location>
        <begin position="8"/>
        <end position="165"/>
    </location>
</feature>
<dbReference type="NCBIfam" id="TIGR02852">
    <property type="entry name" value="spore_dpaB"/>
    <property type="match status" value="1"/>
</dbReference>
<dbReference type="RefSeq" id="WP_158739004.1">
    <property type="nucleotide sequence ID" value="NZ_JAFBEP010000004.1"/>
</dbReference>
<protein>
    <submittedName>
        <fullName evidence="2">Dipicolinate synthase subunit B</fullName>
    </submittedName>
</protein>
<organism evidence="2 3">
    <name type="scientific">Defluviitalea raffinosedens</name>
    <dbReference type="NCBI Taxonomy" id="1450156"/>
    <lineage>
        <taxon>Bacteria</taxon>
        <taxon>Bacillati</taxon>
        <taxon>Bacillota</taxon>
        <taxon>Clostridia</taxon>
        <taxon>Lachnospirales</taxon>
        <taxon>Defluviitaleaceae</taxon>
        <taxon>Defluviitalea</taxon>
    </lineage>
</organism>
<dbReference type="NCBIfam" id="NF006161">
    <property type="entry name" value="PRK08305.1"/>
    <property type="match status" value="1"/>
</dbReference>
<dbReference type="InterPro" id="IPR036551">
    <property type="entry name" value="Flavin_trans-like"/>
</dbReference>
<evidence type="ECO:0000313" key="2">
    <source>
        <dbReference type="EMBL" id="KAE9637090.1"/>
    </source>
</evidence>
<dbReference type="EMBL" id="WSLF01000001">
    <property type="protein sequence ID" value="KAE9637090.1"/>
    <property type="molecule type" value="Genomic_DNA"/>
</dbReference>